<feature type="transmembrane region" description="Helical" evidence="1">
    <location>
        <begin position="108"/>
        <end position="125"/>
    </location>
</feature>
<dbReference type="STRING" id="154621.RV11_GL000957"/>
<keyword evidence="1" id="KW-0472">Membrane</keyword>
<gene>
    <name evidence="2" type="ORF">UC3_03145</name>
</gene>
<evidence type="ECO:0000313" key="3">
    <source>
        <dbReference type="Proteomes" id="UP000013785"/>
    </source>
</evidence>
<dbReference type="PROSITE" id="PS51257">
    <property type="entry name" value="PROKAR_LIPOPROTEIN"/>
    <property type="match status" value="1"/>
</dbReference>
<proteinExistence type="predicted"/>
<feature type="transmembrane region" description="Helical" evidence="1">
    <location>
        <begin position="131"/>
        <end position="150"/>
    </location>
</feature>
<dbReference type="PATRIC" id="fig|1158610.3.peg.3133"/>
<sequence length="201" mass="23811">MSLKKNTYITMKMFFNMHLLLFLSCIVLFNLVIRLQQELVVSVNCSLLSCYAFYEIESIDHLSGVDKAIASIKNGKLKSRVTRNFVFFFFNILFILIFFLFNFKSESIFLGIISYCVCLSLWYFFEFILKNPVVVFSFSVMYVFVWMIYYKRVSVIYFNPFYYVQNHYGSVEMVVVGAFSIAMLILSILLHKNRYLQNFTI</sequence>
<name>R3W1Q5_9ENTE</name>
<organism evidence="2 3">
    <name type="scientific">Enterococcus phoeniculicola ATCC BAA-412</name>
    <dbReference type="NCBI Taxonomy" id="1158610"/>
    <lineage>
        <taxon>Bacteria</taxon>
        <taxon>Bacillati</taxon>
        <taxon>Bacillota</taxon>
        <taxon>Bacilli</taxon>
        <taxon>Lactobacillales</taxon>
        <taxon>Enterococcaceae</taxon>
        <taxon>Enterococcus</taxon>
    </lineage>
</organism>
<dbReference type="AlphaFoldDB" id="R3W1Q5"/>
<dbReference type="RefSeq" id="WP_010769779.1">
    <property type="nucleotide sequence ID" value="NZ_KB946329.1"/>
</dbReference>
<evidence type="ECO:0000256" key="1">
    <source>
        <dbReference type="SAM" id="Phobius"/>
    </source>
</evidence>
<reference evidence="2 3" key="1">
    <citation type="submission" date="2013-02" db="EMBL/GenBank/DDBJ databases">
        <title>The Genome Sequence of Enterococcus phoeniculicola BAA-412.</title>
        <authorList>
            <consortium name="The Broad Institute Genome Sequencing Platform"/>
            <consortium name="The Broad Institute Genome Sequencing Center for Infectious Disease"/>
            <person name="Earl A.M."/>
            <person name="Gilmore M.S."/>
            <person name="Lebreton F."/>
            <person name="Walker B."/>
            <person name="Young S.K."/>
            <person name="Zeng Q."/>
            <person name="Gargeya S."/>
            <person name="Fitzgerald M."/>
            <person name="Haas B."/>
            <person name="Abouelleil A."/>
            <person name="Alvarado L."/>
            <person name="Arachchi H.M."/>
            <person name="Berlin A.M."/>
            <person name="Chapman S.B."/>
            <person name="Dewar J."/>
            <person name="Goldberg J."/>
            <person name="Griggs A."/>
            <person name="Gujja S."/>
            <person name="Hansen M."/>
            <person name="Howarth C."/>
            <person name="Imamovic A."/>
            <person name="Larimer J."/>
            <person name="McCowan C."/>
            <person name="Murphy C."/>
            <person name="Neiman D."/>
            <person name="Pearson M."/>
            <person name="Priest M."/>
            <person name="Roberts A."/>
            <person name="Saif S."/>
            <person name="Shea T."/>
            <person name="Sisk P."/>
            <person name="Sykes S."/>
            <person name="Wortman J."/>
            <person name="Nusbaum C."/>
            <person name="Birren B."/>
        </authorList>
    </citation>
    <scope>NUCLEOTIDE SEQUENCE [LARGE SCALE GENOMIC DNA]</scope>
    <source>
        <strain evidence="2 3">ATCC BAA-412</strain>
    </source>
</reference>
<dbReference type="HOGENOM" id="CLU_1358697_0_0_9"/>
<feature type="transmembrane region" description="Helical" evidence="1">
    <location>
        <begin position="171"/>
        <end position="190"/>
    </location>
</feature>
<comment type="caution">
    <text evidence="2">The sequence shown here is derived from an EMBL/GenBank/DDBJ whole genome shotgun (WGS) entry which is preliminary data.</text>
</comment>
<keyword evidence="1" id="KW-1133">Transmembrane helix</keyword>
<feature type="transmembrane region" description="Helical" evidence="1">
    <location>
        <begin position="85"/>
        <end position="101"/>
    </location>
</feature>
<dbReference type="Proteomes" id="UP000013785">
    <property type="component" value="Unassembled WGS sequence"/>
</dbReference>
<dbReference type="EMBL" id="AJAT01000018">
    <property type="protein sequence ID" value="EOL41582.1"/>
    <property type="molecule type" value="Genomic_DNA"/>
</dbReference>
<keyword evidence="1" id="KW-0812">Transmembrane</keyword>
<keyword evidence="3" id="KW-1185">Reference proteome</keyword>
<protein>
    <submittedName>
        <fullName evidence="2">Uncharacterized protein</fullName>
    </submittedName>
</protein>
<evidence type="ECO:0000313" key="2">
    <source>
        <dbReference type="EMBL" id="EOL41582.1"/>
    </source>
</evidence>
<accession>R3W1Q5</accession>